<keyword evidence="4" id="KW-1185">Reference proteome</keyword>
<dbReference type="RefSeq" id="WP_166537765.1">
    <property type="nucleotide sequence ID" value="NZ_JAABLM010000018.1"/>
</dbReference>
<dbReference type="EMBL" id="JAABLM010000018">
    <property type="protein sequence ID" value="NBL65944.1"/>
    <property type="molecule type" value="Genomic_DNA"/>
</dbReference>
<name>A0ABW9ZDX5_9FLAO</name>
<dbReference type="Gene3D" id="3.40.50.1820">
    <property type="entry name" value="alpha/beta hydrolase"/>
    <property type="match status" value="1"/>
</dbReference>
<proteinExistence type="predicted"/>
<protein>
    <submittedName>
        <fullName evidence="3">Alpha/beta hydrolase fold domain-containing protein</fullName>
    </submittedName>
</protein>
<dbReference type="InterPro" id="IPR050300">
    <property type="entry name" value="GDXG_lipolytic_enzyme"/>
</dbReference>
<dbReference type="PANTHER" id="PTHR48081">
    <property type="entry name" value="AB HYDROLASE SUPERFAMILY PROTEIN C4A8.06C"/>
    <property type="match status" value="1"/>
</dbReference>
<dbReference type="InterPro" id="IPR029058">
    <property type="entry name" value="AB_hydrolase_fold"/>
</dbReference>
<evidence type="ECO:0000256" key="1">
    <source>
        <dbReference type="ARBA" id="ARBA00022801"/>
    </source>
</evidence>
<evidence type="ECO:0000313" key="3">
    <source>
        <dbReference type="EMBL" id="NBL65944.1"/>
    </source>
</evidence>
<dbReference type="Proteomes" id="UP000798602">
    <property type="component" value="Unassembled WGS sequence"/>
</dbReference>
<sequence>MVKTKITFKDKLGVFFWRNLMMPFIAKIGGKVFPKGKVQEFAYGNHKDEKLDFIAPNSIKENRLAIVHIHGGAWVAGSKGGFYSKPLMKFSDAGYPIFSLNYPLAPEQQHPFLLRSLLKAFVWIKKNYPQYDTIHLIGDSAGGNLAMMLGIYLSNPELLKILDAVDLNNLPKVKSIVDIFGVNDTVSWVEDGFPSAKLFNKVYVENTTTPNIPIVPMDFEHIKNLPPLFIVGAGKDKLLRSSKIWAEHISKSFKDVKFKIYEGAAHGFFSFGKGCEELSKDMLTFFKENN</sequence>
<evidence type="ECO:0000259" key="2">
    <source>
        <dbReference type="Pfam" id="PF20434"/>
    </source>
</evidence>
<dbReference type="InterPro" id="IPR049492">
    <property type="entry name" value="BD-FAE-like_dom"/>
</dbReference>
<comment type="caution">
    <text evidence="3">The sequence shown here is derived from an EMBL/GenBank/DDBJ whole genome shotgun (WGS) entry which is preliminary data.</text>
</comment>
<keyword evidence="1 3" id="KW-0378">Hydrolase</keyword>
<organism evidence="3 4">
    <name type="scientific">Flavobacterium ichthyis</name>
    <dbReference type="NCBI Taxonomy" id="2698827"/>
    <lineage>
        <taxon>Bacteria</taxon>
        <taxon>Pseudomonadati</taxon>
        <taxon>Bacteroidota</taxon>
        <taxon>Flavobacteriia</taxon>
        <taxon>Flavobacteriales</taxon>
        <taxon>Flavobacteriaceae</taxon>
        <taxon>Flavobacterium</taxon>
    </lineage>
</organism>
<reference evidence="4" key="1">
    <citation type="submission" date="2020-01" db="EMBL/GenBank/DDBJ databases">
        <title>Sphingomonas sp. strain CSW-10.</title>
        <authorList>
            <person name="Chen W.-M."/>
        </authorList>
    </citation>
    <scope>NUCLEOTIDE SEQUENCE [LARGE SCALE GENOMIC DNA]</scope>
    <source>
        <strain evidence="4">NST-5</strain>
    </source>
</reference>
<dbReference type="GO" id="GO:0016787">
    <property type="term" value="F:hydrolase activity"/>
    <property type="evidence" value="ECO:0007669"/>
    <property type="project" value="UniProtKB-KW"/>
</dbReference>
<feature type="domain" description="BD-FAE-like" evidence="2">
    <location>
        <begin position="51"/>
        <end position="240"/>
    </location>
</feature>
<dbReference type="Pfam" id="PF20434">
    <property type="entry name" value="BD-FAE"/>
    <property type="match status" value="1"/>
</dbReference>
<dbReference type="SUPFAM" id="SSF53474">
    <property type="entry name" value="alpha/beta-Hydrolases"/>
    <property type="match status" value="1"/>
</dbReference>
<gene>
    <name evidence="3" type="ORF">GV828_12105</name>
</gene>
<accession>A0ABW9ZDX5</accession>
<evidence type="ECO:0000313" key="4">
    <source>
        <dbReference type="Proteomes" id="UP000798602"/>
    </source>
</evidence>